<dbReference type="AlphaFoldDB" id="A0A382RZ85"/>
<proteinExistence type="predicted"/>
<accession>A0A382RZ85</accession>
<evidence type="ECO:0000313" key="1">
    <source>
        <dbReference type="EMBL" id="SVD02953.1"/>
    </source>
</evidence>
<reference evidence="1" key="1">
    <citation type="submission" date="2018-05" db="EMBL/GenBank/DDBJ databases">
        <authorList>
            <person name="Lanie J.A."/>
            <person name="Ng W.-L."/>
            <person name="Kazmierczak K.M."/>
            <person name="Andrzejewski T.M."/>
            <person name="Davidsen T.M."/>
            <person name="Wayne K.J."/>
            <person name="Tettelin H."/>
            <person name="Glass J.I."/>
            <person name="Rusch D."/>
            <person name="Podicherti R."/>
            <person name="Tsui H.-C.T."/>
            <person name="Winkler M.E."/>
        </authorList>
    </citation>
    <scope>NUCLEOTIDE SEQUENCE</scope>
</reference>
<evidence type="ECO:0008006" key="2">
    <source>
        <dbReference type="Google" id="ProtNLM"/>
    </source>
</evidence>
<gene>
    <name evidence="1" type="ORF">METZ01_LOCUS355807</name>
</gene>
<feature type="non-terminal residue" evidence="1">
    <location>
        <position position="1"/>
    </location>
</feature>
<sequence>TIHPYPTQGEALKKVGDAYRLTHLTPRVSAWLKRYFTWRRSW</sequence>
<name>A0A382RZ85_9ZZZZ</name>
<dbReference type="EMBL" id="UINC01125254">
    <property type="protein sequence ID" value="SVD02953.1"/>
    <property type="molecule type" value="Genomic_DNA"/>
</dbReference>
<organism evidence="1">
    <name type="scientific">marine metagenome</name>
    <dbReference type="NCBI Taxonomy" id="408172"/>
    <lineage>
        <taxon>unclassified sequences</taxon>
        <taxon>metagenomes</taxon>
        <taxon>ecological metagenomes</taxon>
    </lineage>
</organism>
<protein>
    <recommendedName>
        <fullName evidence="2">Pyridine nucleotide-disulphide oxidoreductase dimerisation domain-containing protein</fullName>
    </recommendedName>
</protein>